<dbReference type="OrthoDB" id="3636394at2759"/>
<dbReference type="RefSeq" id="XP_035320761.1">
    <property type="nucleotide sequence ID" value="XM_035469667.1"/>
</dbReference>
<sequence>MASFYEKFVAFGVDNDYMKYVDYIPGHWTDYSSSSSSSDSAGLERLLRLFQSACLILTSYPPLVATLLPSSWPSSSHLAVETSLRQLQSRFNITRRWLRLFRFLEPLQAGWRLYRAENKTLEMWVDAHAKTCFGMFGLLESVTLFDLIDVDHLEIWGREMAVQINVDAQRFWFIALYLSALSSGIKLFRIFSSSRSKQEQAAEVIEDEKDAKRDDKQGEKLSVEEKVKEERKRRKQELAKINQMTTQHGLDLLASLLDLVIPASILGWVDVAPILVGLAMFTTSIITGAAVWKRSARQLEQRA</sequence>
<keyword evidence="2 5" id="KW-0472">Membrane</keyword>
<dbReference type="Pfam" id="PF05648">
    <property type="entry name" value="PEX11"/>
    <property type="match status" value="1"/>
</dbReference>
<accession>A0A9P4YUN5</accession>
<organism evidence="6 7">
    <name type="scientific">Geosmithia morbida</name>
    <dbReference type="NCBI Taxonomy" id="1094350"/>
    <lineage>
        <taxon>Eukaryota</taxon>
        <taxon>Fungi</taxon>
        <taxon>Dikarya</taxon>
        <taxon>Ascomycota</taxon>
        <taxon>Pezizomycotina</taxon>
        <taxon>Sordariomycetes</taxon>
        <taxon>Hypocreomycetidae</taxon>
        <taxon>Hypocreales</taxon>
        <taxon>Bionectriaceae</taxon>
        <taxon>Geosmithia</taxon>
    </lineage>
</organism>
<comment type="caution">
    <text evidence="6">The sequence shown here is derived from an EMBL/GenBank/DDBJ whole genome shotgun (WGS) entry which is preliminary data.</text>
</comment>
<name>A0A9P4YUN5_9HYPO</name>
<dbReference type="PANTHER" id="PTHR12652:SF23">
    <property type="entry name" value="MICROBODY (PEROXISOME) PROLIFERATION PROTEIN PEROXIN 11B (EUROFUNG)"/>
    <property type="match status" value="1"/>
</dbReference>
<dbReference type="GO" id="GO:0005778">
    <property type="term" value="C:peroxisomal membrane"/>
    <property type="evidence" value="ECO:0007669"/>
    <property type="project" value="UniProtKB-SubCell"/>
</dbReference>
<feature type="transmembrane region" description="Helical" evidence="5">
    <location>
        <begin position="274"/>
        <end position="292"/>
    </location>
</feature>
<keyword evidence="5" id="KW-0812">Transmembrane</keyword>
<dbReference type="PANTHER" id="PTHR12652">
    <property type="entry name" value="PEROXISOMAL BIOGENESIS FACTOR 11"/>
    <property type="match status" value="1"/>
</dbReference>
<dbReference type="GO" id="GO:0016559">
    <property type="term" value="P:peroxisome fission"/>
    <property type="evidence" value="ECO:0007669"/>
    <property type="project" value="InterPro"/>
</dbReference>
<dbReference type="Proteomes" id="UP000749293">
    <property type="component" value="Unassembled WGS sequence"/>
</dbReference>
<evidence type="ECO:0000256" key="3">
    <source>
        <dbReference type="ARBA" id="ARBA00023140"/>
    </source>
</evidence>
<protein>
    <submittedName>
        <fullName evidence="6">Peroxisomal biogenesis factor 11 (PEX11)</fullName>
    </submittedName>
</protein>
<keyword evidence="5" id="KW-1133">Transmembrane helix</keyword>
<gene>
    <name evidence="6" type="ORF">GMORB2_7702</name>
</gene>
<comment type="subcellular location">
    <subcellularLocation>
        <location evidence="4">Peroxisome membrane</location>
    </subcellularLocation>
</comment>
<dbReference type="InterPro" id="IPR008733">
    <property type="entry name" value="PEX11"/>
</dbReference>
<proteinExistence type="predicted"/>
<keyword evidence="1" id="KW-0962">Peroxisome biogenesis</keyword>
<evidence type="ECO:0000256" key="4">
    <source>
        <dbReference type="ARBA" id="ARBA00046271"/>
    </source>
</evidence>
<dbReference type="EMBL" id="JAANYQ010000010">
    <property type="protein sequence ID" value="KAF4122109.1"/>
    <property type="molecule type" value="Genomic_DNA"/>
</dbReference>
<evidence type="ECO:0000313" key="7">
    <source>
        <dbReference type="Proteomes" id="UP000749293"/>
    </source>
</evidence>
<evidence type="ECO:0000313" key="6">
    <source>
        <dbReference type="EMBL" id="KAF4122109.1"/>
    </source>
</evidence>
<evidence type="ECO:0000256" key="2">
    <source>
        <dbReference type="ARBA" id="ARBA00023136"/>
    </source>
</evidence>
<evidence type="ECO:0000256" key="5">
    <source>
        <dbReference type="SAM" id="Phobius"/>
    </source>
</evidence>
<evidence type="ECO:0000256" key="1">
    <source>
        <dbReference type="ARBA" id="ARBA00022593"/>
    </source>
</evidence>
<keyword evidence="3" id="KW-0576">Peroxisome</keyword>
<reference evidence="6" key="1">
    <citation type="submission" date="2020-03" db="EMBL/GenBank/DDBJ databases">
        <title>Site-based positive gene gene selection in Geosmithia morbida across the United States reveals a broad range of putative effectors and factors for local host and environmental adapation.</title>
        <authorList>
            <person name="Onufrak A."/>
            <person name="Murdoch R.W."/>
            <person name="Gazis R."/>
            <person name="Huff M."/>
            <person name="Staton M."/>
            <person name="Klingeman W."/>
            <person name="Hadziabdic D."/>
        </authorList>
    </citation>
    <scope>NUCLEOTIDE SEQUENCE</scope>
    <source>
        <strain evidence="6">1262</strain>
    </source>
</reference>
<dbReference type="GeneID" id="55973925"/>
<dbReference type="AlphaFoldDB" id="A0A9P4YUN5"/>
<keyword evidence="7" id="KW-1185">Reference proteome</keyword>